<dbReference type="RefSeq" id="XP_007399203.1">
    <property type="nucleotide sequence ID" value="XM_007399141.1"/>
</dbReference>
<sequence>MSHATGADLPPETLSQIFNCITPTRLSLDLTERRRAKRQLIAPSLVCKHWSEPLRPILFRTLELRDIEAVRFLKSIVCSPGFTTSSLPGAIWQIFIHQEATEAKSWLHHVHGLSTRLRETRFDCTVVSPTGDPAYVPNRWAPFESIPSITPSYVRLSYLTLNGIVFTTTTELARLIDNFSTLQRCTCNKPTFLDPSPVVQSCRVRRRASMALQRCEISRCRDMAVSVQAALAADIVATARRMGVDDRAWDATLEALLALVPNTFKGAFVWLDDQDGSMFDAAHISCRSYGPYMYTGDCVQADVKVYRPSAGQDAGSSLAHVVSITLTLSFVDVEAMDTIDWDALRAVVDSPHMHYLRINHLWSRSKSFEVAKRILCSVLRRTHLTWALESGKLQFNRHNSDPATSADISSVPAKHTIDGTTITLDIAEQAEWLLLPVRQPLYPGDATREEYLQQLVVTRASGVRR</sequence>
<reference evidence="1 2" key="1">
    <citation type="journal article" date="2012" name="BMC Genomics">
        <title>Comparative genomics of the white-rot fungi, Phanerochaete carnosa and P. chrysosporium, to elucidate the genetic basis of the distinct wood types they colonize.</title>
        <authorList>
            <person name="Suzuki H."/>
            <person name="MacDonald J."/>
            <person name="Syed K."/>
            <person name="Salamov A."/>
            <person name="Hori C."/>
            <person name="Aerts A."/>
            <person name="Henrissat B."/>
            <person name="Wiebenga A."/>
            <person name="vanKuyk P.A."/>
            <person name="Barry K."/>
            <person name="Lindquist E."/>
            <person name="LaButti K."/>
            <person name="Lapidus A."/>
            <person name="Lucas S."/>
            <person name="Coutinho P."/>
            <person name="Gong Y."/>
            <person name="Samejima M."/>
            <person name="Mahadevan R."/>
            <person name="Abou-Zaid M."/>
            <person name="de Vries R.P."/>
            <person name="Igarashi K."/>
            <person name="Yadav J.S."/>
            <person name="Grigoriev I.V."/>
            <person name="Master E.R."/>
        </authorList>
    </citation>
    <scope>NUCLEOTIDE SEQUENCE [LARGE SCALE GENOMIC DNA]</scope>
    <source>
        <strain evidence="1 2">HHB-10118-sp</strain>
    </source>
</reference>
<dbReference type="EMBL" id="JH930475">
    <property type="protein sequence ID" value="EKM52874.1"/>
    <property type="molecule type" value="Genomic_DNA"/>
</dbReference>
<dbReference type="InParanoid" id="K5W1X0"/>
<name>K5W1X0_PHACS</name>
<evidence type="ECO:0008006" key="3">
    <source>
        <dbReference type="Google" id="ProtNLM"/>
    </source>
</evidence>
<dbReference type="AlphaFoldDB" id="K5W1X0"/>
<evidence type="ECO:0000313" key="2">
    <source>
        <dbReference type="Proteomes" id="UP000008370"/>
    </source>
</evidence>
<accession>K5W1X0</accession>
<dbReference type="OrthoDB" id="2804335at2759"/>
<keyword evidence="2" id="KW-1185">Reference proteome</keyword>
<dbReference type="KEGG" id="pco:PHACADRAFT_198923"/>
<protein>
    <recommendedName>
        <fullName evidence="3">F-box domain-containing protein</fullName>
    </recommendedName>
</protein>
<dbReference type="HOGENOM" id="CLU_024266_0_0_1"/>
<dbReference type="GeneID" id="18911378"/>
<gene>
    <name evidence="1" type="ORF">PHACADRAFT_198923</name>
</gene>
<evidence type="ECO:0000313" key="1">
    <source>
        <dbReference type="EMBL" id="EKM52874.1"/>
    </source>
</evidence>
<dbReference type="Proteomes" id="UP000008370">
    <property type="component" value="Unassembled WGS sequence"/>
</dbReference>
<organism evidence="1 2">
    <name type="scientific">Phanerochaete carnosa (strain HHB-10118-sp)</name>
    <name type="common">White-rot fungus</name>
    <name type="synonym">Peniophora carnosa</name>
    <dbReference type="NCBI Taxonomy" id="650164"/>
    <lineage>
        <taxon>Eukaryota</taxon>
        <taxon>Fungi</taxon>
        <taxon>Dikarya</taxon>
        <taxon>Basidiomycota</taxon>
        <taxon>Agaricomycotina</taxon>
        <taxon>Agaricomycetes</taxon>
        <taxon>Polyporales</taxon>
        <taxon>Phanerochaetaceae</taxon>
        <taxon>Phanerochaete</taxon>
    </lineage>
</organism>
<proteinExistence type="predicted"/>